<dbReference type="SUPFAM" id="SSF49299">
    <property type="entry name" value="PKD domain"/>
    <property type="match status" value="1"/>
</dbReference>
<dbReference type="Gene3D" id="2.60.40.10">
    <property type="entry name" value="Immunoglobulins"/>
    <property type="match status" value="1"/>
</dbReference>
<dbReference type="CDD" id="cd00146">
    <property type="entry name" value="PKD"/>
    <property type="match status" value="1"/>
</dbReference>
<feature type="chain" id="PRO_5046019672" description="PKD domain-containing protein" evidence="2">
    <location>
        <begin position="29"/>
        <end position="280"/>
    </location>
</feature>
<dbReference type="InterPro" id="IPR013783">
    <property type="entry name" value="Ig-like_fold"/>
</dbReference>
<protein>
    <recommendedName>
        <fullName evidence="3">PKD domain-containing protein</fullName>
    </recommendedName>
</protein>
<comment type="caution">
    <text evidence="4">The sequence shown here is derived from an EMBL/GenBank/DDBJ whole genome shotgun (WGS) entry which is preliminary data.</text>
</comment>
<dbReference type="RefSeq" id="WP_344210012.1">
    <property type="nucleotide sequence ID" value="NZ_BAAAOS010000007.1"/>
</dbReference>
<dbReference type="InterPro" id="IPR000601">
    <property type="entry name" value="PKD_dom"/>
</dbReference>
<sequence length="280" mass="29947">MSRRVVGLLAAGLLALALALAHPQLADADPPDVISGEKGLTIIGEDTKRDDRFNVFDPPSKSGRNGSGTGKGSGKKAKVAPEEVDRFPGIEAEEGSCVLTGATDAMLVERGCIDPPPPVTPQEPGEPARPRVEQITTEVVRTELKNVEFPALVVQVQPRTRTLVNLETIVYTKPVPVDRVVPVLTWPVGVRATASSYTWSFGDGSTKTTTSPGRPYPALDVVHRYKKRGAVAVSVVVHYTARYRLPGRGWTTLPRTVDIPGPATALTVAEARPVLVAPER</sequence>
<dbReference type="EMBL" id="BAAAOS010000007">
    <property type="protein sequence ID" value="GAA1557689.1"/>
    <property type="molecule type" value="Genomic_DNA"/>
</dbReference>
<dbReference type="PROSITE" id="PS50093">
    <property type="entry name" value="PKD"/>
    <property type="match status" value="1"/>
</dbReference>
<evidence type="ECO:0000256" key="2">
    <source>
        <dbReference type="SAM" id="SignalP"/>
    </source>
</evidence>
<dbReference type="Proteomes" id="UP001500393">
    <property type="component" value="Unassembled WGS sequence"/>
</dbReference>
<reference evidence="4 5" key="1">
    <citation type="journal article" date="2019" name="Int. J. Syst. Evol. Microbiol.">
        <title>The Global Catalogue of Microorganisms (GCM) 10K type strain sequencing project: providing services to taxonomists for standard genome sequencing and annotation.</title>
        <authorList>
            <consortium name="The Broad Institute Genomics Platform"/>
            <consortium name="The Broad Institute Genome Sequencing Center for Infectious Disease"/>
            <person name="Wu L."/>
            <person name="Ma J."/>
        </authorList>
    </citation>
    <scope>NUCLEOTIDE SEQUENCE [LARGE SCALE GENOMIC DNA]</scope>
    <source>
        <strain evidence="4 5">JCM 14969</strain>
    </source>
</reference>
<feature type="domain" description="PKD" evidence="3">
    <location>
        <begin position="196"/>
        <end position="237"/>
    </location>
</feature>
<accession>A0ABN2CEU2</accession>
<name>A0ABN2CEU2_9ACTN</name>
<keyword evidence="2" id="KW-0732">Signal</keyword>
<feature type="signal peptide" evidence="2">
    <location>
        <begin position="1"/>
        <end position="28"/>
    </location>
</feature>
<dbReference type="Pfam" id="PF00801">
    <property type="entry name" value="PKD"/>
    <property type="match status" value="1"/>
</dbReference>
<evidence type="ECO:0000259" key="3">
    <source>
        <dbReference type="PROSITE" id="PS50093"/>
    </source>
</evidence>
<evidence type="ECO:0000313" key="4">
    <source>
        <dbReference type="EMBL" id="GAA1557689.1"/>
    </source>
</evidence>
<gene>
    <name evidence="4" type="ORF">GCM10009789_08860</name>
</gene>
<evidence type="ECO:0000313" key="5">
    <source>
        <dbReference type="Proteomes" id="UP001500393"/>
    </source>
</evidence>
<evidence type="ECO:0000256" key="1">
    <source>
        <dbReference type="SAM" id="MobiDB-lite"/>
    </source>
</evidence>
<dbReference type="InterPro" id="IPR035986">
    <property type="entry name" value="PKD_dom_sf"/>
</dbReference>
<proteinExistence type="predicted"/>
<organism evidence="4 5">
    <name type="scientific">Kribbella sancticallisti</name>
    <dbReference type="NCBI Taxonomy" id="460087"/>
    <lineage>
        <taxon>Bacteria</taxon>
        <taxon>Bacillati</taxon>
        <taxon>Actinomycetota</taxon>
        <taxon>Actinomycetes</taxon>
        <taxon>Propionibacteriales</taxon>
        <taxon>Kribbellaceae</taxon>
        <taxon>Kribbella</taxon>
    </lineage>
</organism>
<feature type="region of interest" description="Disordered" evidence="1">
    <location>
        <begin position="50"/>
        <end position="81"/>
    </location>
</feature>
<keyword evidence="5" id="KW-1185">Reference proteome</keyword>